<evidence type="ECO:0000256" key="6">
    <source>
        <dbReference type="ARBA" id="ARBA00022737"/>
    </source>
</evidence>
<evidence type="ECO:0000256" key="3">
    <source>
        <dbReference type="ARBA" id="ARBA00010705"/>
    </source>
</evidence>
<dbReference type="PANTHER" id="PTHR13344">
    <property type="entry name" value="NADH-UBIQUINONE OXIDOREDUCTASE"/>
    <property type="match status" value="1"/>
</dbReference>
<feature type="region of interest" description="Disordered" evidence="10">
    <location>
        <begin position="164"/>
        <end position="207"/>
    </location>
</feature>
<evidence type="ECO:0000256" key="8">
    <source>
        <dbReference type="ARBA" id="ARBA00023128"/>
    </source>
</evidence>
<evidence type="ECO:0000313" key="11">
    <source>
        <dbReference type="EMBL" id="CEQ39085.1"/>
    </source>
</evidence>
<feature type="compositionally biased region" description="Basic and acidic residues" evidence="10">
    <location>
        <begin position="182"/>
        <end position="197"/>
    </location>
</feature>
<evidence type="ECO:0000256" key="4">
    <source>
        <dbReference type="ARBA" id="ARBA00022448"/>
    </source>
</evidence>
<gene>
    <name evidence="11" type="primary">SPOSA6832_00561</name>
</gene>
<dbReference type="PANTHER" id="PTHR13344:SF0">
    <property type="entry name" value="NADH DEHYDROGENASE [UBIQUINONE] 1 ALPHA SUBCOMPLEX SUBUNIT 8"/>
    <property type="match status" value="1"/>
</dbReference>
<evidence type="ECO:0000256" key="5">
    <source>
        <dbReference type="ARBA" id="ARBA00022660"/>
    </source>
</evidence>
<comment type="similarity">
    <text evidence="3">Belongs to the complex I NDUFA8 subunit family.</text>
</comment>
<keyword evidence="12" id="KW-1185">Reference proteome</keyword>
<comment type="function">
    <text evidence="1">Accessory subunit of the mitochondrial membrane respiratory chain NADH dehydrogenase (Complex I), that is believed not to be involved in catalysis. Complex I functions in the transfer of electrons from NADH to the respiratory chain. The immediate electron acceptor for the enzyme is believed to be ubiquinone.</text>
</comment>
<evidence type="ECO:0000256" key="10">
    <source>
        <dbReference type="SAM" id="MobiDB-lite"/>
    </source>
</evidence>
<protein>
    <submittedName>
        <fullName evidence="11">SPOSA6832_00561-mRNA-1:cds</fullName>
    </submittedName>
</protein>
<proteinExistence type="inferred from homology"/>
<dbReference type="GO" id="GO:0005739">
    <property type="term" value="C:mitochondrion"/>
    <property type="evidence" value="ECO:0007669"/>
    <property type="project" value="UniProtKB-SubCell"/>
</dbReference>
<dbReference type="OrthoDB" id="276296at2759"/>
<evidence type="ECO:0000256" key="1">
    <source>
        <dbReference type="ARBA" id="ARBA00003195"/>
    </source>
</evidence>
<evidence type="ECO:0000313" key="12">
    <source>
        <dbReference type="Proteomes" id="UP000243876"/>
    </source>
</evidence>
<keyword evidence="9" id="KW-1015">Disulfide bond</keyword>
<evidence type="ECO:0000256" key="7">
    <source>
        <dbReference type="ARBA" id="ARBA00022982"/>
    </source>
</evidence>
<keyword evidence="7" id="KW-0249">Electron transport</keyword>
<dbReference type="AlphaFoldDB" id="A0A0D6EHM3"/>
<dbReference type="Proteomes" id="UP000243876">
    <property type="component" value="Unassembled WGS sequence"/>
</dbReference>
<keyword evidence="6" id="KW-0677">Repeat</keyword>
<evidence type="ECO:0000256" key="2">
    <source>
        <dbReference type="ARBA" id="ARBA00004173"/>
    </source>
</evidence>
<keyword evidence="5" id="KW-0679">Respiratory chain</keyword>
<keyword evidence="8" id="KW-0496">Mitochondrion</keyword>
<sequence length="207" mass="22317">MPAGVPQVDELGVTSAPLKSASFFIGEFCKPYNGPFPSRSRLVSAPSTPFRARIGSRFASCAPANAEDFMLCKAENRDPAHCLKEGRKVTRCAQDLCDLQGPVDVLEGVRRSLAVLGEEQPGSPSSPSLPQGAAKLSKSLCCERTGVLPVPEAGEGIQQLRVREAEAEEGHSRLTRRPAAGAREELAHLRRDPEVDKRSKRMVSVVN</sequence>
<dbReference type="EMBL" id="CENE01000002">
    <property type="protein sequence ID" value="CEQ39085.1"/>
    <property type="molecule type" value="Genomic_DNA"/>
</dbReference>
<organism evidence="11 12">
    <name type="scientific">Sporidiobolus salmonicolor</name>
    <name type="common">Yeast-like fungus</name>
    <name type="synonym">Sporobolomyces salmonicolor</name>
    <dbReference type="NCBI Taxonomy" id="5005"/>
    <lineage>
        <taxon>Eukaryota</taxon>
        <taxon>Fungi</taxon>
        <taxon>Dikarya</taxon>
        <taxon>Basidiomycota</taxon>
        <taxon>Pucciniomycotina</taxon>
        <taxon>Microbotryomycetes</taxon>
        <taxon>Sporidiobolales</taxon>
        <taxon>Sporidiobolaceae</taxon>
        <taxon>Sporobolomyces</taxon>
    </lineage>
</organism>
<dbReference type="GO" id="GO:0006120">
    <property type="term" value="P:mitochondrial electron transport, NADH to ubiquinone"/>
    <property type="evidence" value="ECO:0007669"/>
    <property type="project" value="InterPro"/>
</dbReference>
<feature type="non-terminal residue" evidence="11">
    <location>
        <position position="1"/>
    </location>
</feature>
<name>A0A0D6EHM3_SPOSA</name>
<reference evidence="12" key="1">
    <citation type="submission" date="2015-02" db="EMBL/GenBank/DDBJ databases">
        <authorList>
            <person name="Gon?alves P."/>
        </authorList>
    </citation>
    <scope>NUCLEOTIDE SEQUENCE [LARGE SCALE GENOMIC DNA]</scope>
</reference>
<keyword evidence="4" id="KW-0813">Transport</keyword>
<accession>A0A0D6EHM3</accession>
<dbReference type="InterPro" id="IPR016680">
    <property type="entry name" value="NDUFA8"/>
</dbReference>
<evidence type="ECO:0000256" key="9">
    <source>
        <dbReference type="ARBA" id="ARBA00023157"/>
    </source>
</evidence>
<comment type="subcellular location">
    <subcellularLocation>
        <location evidence="2">Mitochondrion</location>
    </subcellularLocation>
</comment>